<evidence type="ECO:0000313" key="2">
    <source>
        <dbReference type="Proteomes" id="UP001595724"/>
    </source>
</evidence>
<dbReference type="RefSeq" id="WP_386710681.1">
    <property type="nucleotide sequence ID" value="NZ_JBHRYF010000008.1"/>
</dbReference>
<dbReference type="Pfam" id="PF22817">
    <property type="entry name" value="ApeP-like"/>
    <property type="match status" value="1"/>
</dbReference>
<dbReference type="InterPro" id="IPR016776">
    <property type="entry name" value="ApeP-like_dehydratase"/>
</dbReference>
<dbReference type="Proteomes" id="UP001595724">
    <property type="component" value="Unassembled WGS sequence"/>
</dbReference>
<protein>
    <submittedName>
        <fullName evidence="1">Phosphotransferase</fullName>
    </submittedName>
</protein>
<dbReference type="EMBL" id="JBHRYF010000008">
    <property type="protein sequence ID" value="MFC3660734.1"/>
    <property type="molecule type" value="Genomic_DNA"/>
</dbReference>
<evidence type="ECO:0000313" key="1">
    <source>
        <dbReference type="EMBL" id="MFC3660734.1"/>
    </source>
</evidence>
<comment type="caution">
    <text evidence="1">The sequence shown here is derived from an EMBL/GenBank/DDBJ whole genome shotgun (WGS) entry which is preliminary data.</text>
</comment>
<sequence length="144" mass="15597">MIDRDEILALIPHQGAMCLWDEVVDWDGQCIRLRAHNHCDPAHPLRSGDMLRAIHLCEYGAQAMAVHGGLRARESGGAAKPGMLVALRGVQLQVARIDDLPGALECEARVLMEGGDSQQYEFRIHHAGTLLAEGRAAVMLGAPS</sequence>
<name>A0ABV7UVN4_9GAMM</name>
<dbReference type="SUPFAM" id="SSF54637">
    <property type="entry name" value="Thioesterase/thiol ester dehydrase-isomerase"/>
    <property type="match status" value="1"/>
</dbReference>
<organism evidence="1 2">
    <name type="scientific">Luteimonas notoginsengisoli</name>
    <dbReference type="NCBI Taxonomy" id="1578200"/>
    <lineage>
        <taxon>Bacteria</taxon>
        <taxon>Pseudomonadati</taxon>
        <taxon>Pseudomonadota</taxon>
        <taxon>Gammaproteobacteria</taxon>
        <taxon>Lysobacterales</taxon>
        <taxon>Lysobacteraceae</taxon>
        <taxon>Luteimonas</taxon>
    </lineage>
</organism>
<proteinExistence type="predicted"/>
<dbReference type="InterPro" id="IPR029069">
    <property type="entry name" value="HotDog_dom_sf"/>
</dbReference>
<gene>
    <name evidence="1" type="ORF">ACFOM9_11710</name>
</gene>
<reference evidence="2" key="1">
    <citation type="journal article" date="2019" name="Int. J. Syst. Evol. Microbiol.">
        <title>The Global Catalogue of Microorganisms (GCM) 10K type strain sequencing project: providing services to taxonomists for standard genome sequencing and annotation.</title>
        <authorList>
            <consortium name="The Broad Institute Genomics Platform"/>
            <consortium name="The Broad Institute Genome Sequencing Center for Infectious Disease"/>
            <person name="Wu L."/>
            <person name="Ma J."/>
        </authorList>
    </citation>
    <scope>NUCLEOTIDE SEQUENCE [LARGE SCALE GENOMIC DNA]</scope>
    <source>
        <strain evidence="2">KCTC 42211</strain>
    </source>
</reference>
<keyword evidence="2" id="KW-1185">Reference proteome</keyword>
<dbReference type="Gene3D" id="3.10.129.10">
    <property type="entry name" value="Hotdog Thioesterase"/>
    <property type="match status" value="1"/>
</dbReference>
<accession>A0ABV7UVN4</accession>